<accession>X1D4J6</accession>
<dbReference type="EMBL" id="BART01031561">
    <property type="protein sequence ID" value="GAH15671.1"/>
    <property type="molecule type" value="Genomic_DNA"/>
</dbReference>
<name>X1D4J6_9ZZZZ</name>
<feature type="non-terminal residue" evidence="1">
    <location>
        <position position="33"/>
    </location>
</feature>
<sequence>MSTLIPVKLDVDALSREDFGQLGELDYDVPVYL</sequence>
<gene>
    <name evidence="1" type="ORF">S01H4_54797</name>
</gene>
<comment type="caution">
    <text evidence="1">The sequence shown here is derived from an EMBL/GenBank/DDBJ whole genome shotgun (WGS) entry which is preliminary data.</text>
</comment>
<dbReference type="AlphaFoldDB" id="X1D4J6"/>
<proteinExistence type="predicted"/>
<evidence type="ECO:0000313" key="1">
    <source>
        <dbReference type="EMBL" id="GAH15671.1"/>
    </source>
</evidence>
<organism evidence="1">
    <name type="scientific">marine sediment metagenome</name>
    <dbReference type="NCBI Taxonomy" id="412755"/>
    <lineage>
        <taxon>unclassified sequences</taxon>
        <taxon>metagenomes</taxon>
        <taxon>ecological metagenomes</taxon>
    </lineage>
</organism>
<protein>
    <submittedName>
        <fullName evidence="1">Uncharacterized protein</fullName>
    </submittedName>
</protein>
<reference evidence="1" key="1">
    <citation type="journal article" date="2014" name="Front. Microbiol.">
        <title>High frequency of phylogenetically diverse reductive dehalogenase-homologous genes in deep subseafloor sedimentary metagenomes.</title>
        <authorList>
            <person name="Kawai M."/>
            <person name="Futagami T."/>
            <person name="Toyoda A."/>
            <person name="Takaki Y."/>
            <person name="Nishi S."/>
            <person name="Hori S."/>
            <person name="Arai W."/>
            <person name="Tsubouchi T."/>
            <person name="Morono Y."/>
            <person name="Uchiyama I."/>
            <person name="Ito T."/>
            <person name="Fujiyama A."/>
            <person name="Inagaki F."/>
            <person name="Takami H."/>
        </authorList>
    </citation>
    <scope>NUCLEOTIDE SEQUENCE</scope>
    <source>
        <strain evidence="1">Expedition CK06-06</strain>
    </source>
</reference>